<dbReference type="RefSeq" id="WP_137402908.1">
    <property type="nucleotide sequence ID" value="NZ_BMIU01000026.1"/>
</dbReference>
<protein>
    <submittedName>
        <fullName evidence="2">Glycosyl transferase family 1</fullName>
    </submittedName>
</protein>
<dbReference type="PANTHER" id="PTHR12526:SF630">
    <property type="entry name" value="GLYCOSYLTRANSFERASE"/>
    <property type="match status" value="1"/>
</dbReference>
<feature type="domain" description="Glycosyl transferase family 1" evidence="1">
    <location>
        <begin position="194"/>
        <end position="343"/>
    </location>
</feature>
<keyword evidence="3" id="KW-1185">Reference proteome</keyword>
<evidence type="ECO:0000259" key="1">
    <source>
        <dbReference type="Pfam" id="PF00534"/>
    </source>
</evidence>
<sequence>MKAFFILDTLANAGTEKSYLQLLPQFSEDLEVFVVYFYADHSLLSDFQNKGIKTCYLGINGKYGFYHGTKRLVKLIKEEKPDVLVSSLMRSNLISRMAAFISGVPLIGTLVNDSYNPIRLKEFKGTGYWKFKFFWLLDKWTSSIPKYWIANAKCLITSHSKSLGIDSAKADVVYRGRKLTEKKYNCYQTIHHFVGCGRLISRKGWTELLDAFHLVLQKNANCTLTIFGEGPLRSSLEEKITKLGLADKVFLPGNVAEVQEKLFDYDCFVFPSWYEGFSGALLEAMMVGIPIIASDIPMNLEAITPDKNALTFPVKDAEMLAKQMTYAINNPQKMAEMGQNAREEAIERFDIEKIAKAYERVLRRVLNLT</sequence>
<evidence type="ECO:0000313" key="2">
    <source>
        <dbReference type="EMBL" id="GGF46918.1"/>
    </source>
</evidence>
<dbReference type="GO" id="GO:0016740">
    <property type="term" value="F:transferase activity"/>
    <property type="evidence" value="ECO:0007669"/>
    <property type="project" value="UniProtKB-KW"/>
</dbReference>
<dbReference type="Pfam" id="PF00534">
    <property type="entry name" value="Glycos_transf_1"/>
    <property type="match status" value="1"/>
</dbReference>
<dbReference type="InterPro" id="IPR001296">
    <property type="entry name" value="Glyco_trans_1"/>
</dbReference>
<proteinExistence type="predicted"/>
<dbReference type="PANTHER" id="PTHR12526">
    <property type="entry name" value="GLYCOSYLTRANSFERASE"/>
    <property type="match status" value="1"/>
</dbReference>
<evidence type="ECO:0000313" key="3">
    <source>
        <dbReference type="Proteomes" id="UP000647339"/>
    </source>
</evidence>
<dbReference type="SUPFAM" id="SSF53756">
    <property type="entry name" value="UDP-Glycosyltransferase/glycogen phosphorylase"/>
    <property type="match status" value="1"/>
</dbReference>
<accession>A0ABQ1VBY8</accession>
<name>A0ABQ1VBY8_9BACT</name>
<dbReference type="EMBL" id="BMIU01000026">
    <property type="protein sequence ID" value="GGF46918.1"/>
    <property type="molecule type" value="Genomic_DNA"/>
</dbReference>
<gene>
    <name evidence="2" type="ORF">GCM10011339_39340</name>
</gene>
<organism evidence="2 3">
    <name type="scientific">Echinicola rosea</name>
    <dbReference type="NCBI Taxonomy" id="1807691"/>
    <lineage>
        <taxon>Bacteria</taxon>
        <taxon>Pseudomonadati</taxon>
        <taxon>Bacteroidota</taxon>
        <taxon>Cytophagia</taxon>
        <taxon>Cytophagales</taxon>
        <taxon>Cyclobacteriaceae</taxon>
        <taxon>Echinicola</taxon>
    </lineage>
</organism>
<dbReference type="Gene3D" id="3.40.50.2000">
    <property type="entry name" value="Glycogen Phosphorylase B"/>
    <property type="match status" value="2"/>
</dbReference>
<comment type="caution">
    <text evidence="2">The sequence shown here is derived from an EMBL/GenBank/DDBJ whole genome shotgun (WGS) entry which is preliminary data.</text>
</comment>
<keyword evidence="2" id="KW-0808">Transferase</keyword>
<reference evidence="3" key="1">
    <citation type="journal article" date="2019" name="Int. J. Syst. Evol. Microbiol.">
        <title>The Global Catalogue of Microorganisms (GCM) 10K type strain sequencing project: providing services to taxonomists for standard genome sequencing and annotation.</title>
        <authorList>
            <consortium name="The Broad Institute Genomics Platform"/>
            <consortium name="The Broad Institute Genome Sequencing Center for Infectious Disease"/>
            <person name="Wu L."/>
            <person name="Ma J."/>
        </authorList>
    </citation>
    <scope>NUCLEOTIDE SEQUENCE [LARGE SCALE GENOMIC DNA]</scope>
    <source>
        <strain evidence="3">CGMCC 1.15407</strain>
    </source>
</reference>
<dbReference type="Proteomes" id="UP000647339">
    <property type="component" value="Unassembled WGS sequence"/>
</dbReference>